<organism evidence="2 3">
    <name type="scientific">Cucumis melo var. makuwa</name>
    <name type="common">Oriental melon</name>
    <dbReference type="NCBI Taxonomy" id="1194695"/>
    <lineage>
        <taxon>Eukaryota</taxon>
        <taxon>Viridiplantae</taxon>
        <taxon>Streptophyta</taxon>
        <taxon>Embryophyta</taxon>
        <taxon>Tracheophyta</taxon>
        <taxon>Spermatophyta</taxon>
        <taxon>Magnoliopsida</taxon>
        <taxon>eudicotyledons</taxon>
        <taxon>Gunneridae</taxon>
        <taxon>Pentapetalae</taxon>
        <taxon>rosids</taxon>
        <taxon>fabids</taxon>
        <taxon>Cucurbitales</taxon>
        <taxon>Cucurbitaceae</taxon>
        <taxon>Benincaseae</taxon>
        <taxon>Cucumis</taxon>
    </lineage>
</organism>
<dbReference type="EMBL" id="SSTD01016830">
    <property type="protein sequence ID" value="TYK00378.1"/>
    <property type="molecule type" value="Genomic_DNA"/>
</dbReference>
<evidence type="ECO:0000256" key="1">
    <source>
        <dbReference type="SAM" id="Coils"/>
    </source>
</evidence>
<name>A0A5D3BMP7_CUCMM</name>
<feature type="coiled-coil region" evidence="1">
    <location>
        <begin position="199"/>
        <end position="233"/>
    </location>
</feature>
<sequence length="358" mass="40660">MEIIREGLSASRPPVLDGKNYSYWKPRMIFFIKTLDGKAWRALVSGYNPPMITVNGVSIPKPEVDWTDAEEQASVGNARELNTIFNGVDLNVYKKFDMKVTAIEEAHDITTLKLDELFGSLLTFEMATADRESKKGKGIAFKSTHDTNDNEEDNGMNAFTVHITKSDSNDESESSEENYDNEMTFEQLKVLWEEDTEARAIQKERIQDLMEENERLMSVISSLKLKLKEVQKDYDQMIKFVKMLNSGTENLDLILNSGQTSSSKYGLGFDASERSIKPTTETKFIPTLVKDETETVPTMTVVNPPAKTTRWTCYYCVWLVNEISDVSLSVKYVILHKIDFTNWFPSSHASSAVDQSEE</sequence>
<evidence type="ECO:0000313" key="2">
    <source>
        <dbReference type="EMBL" id="TYK00378.1"/>
    </source>
</evidence>
<dbReference type="AlphaFoldDB" id="A0A5D3BMP7"/>
<protein>
    <submittedName>
        <fullName evidence="2">Gag-pol polyprotein</fullName>
    </submittedName>
</protein>
<keyword evidence="1" id="KW-0175">Coiled coil</keyword>
<evidence type="ECO:0000313" key="3">
    <source>
        <dbReference type="Proteomes" id="UP000321947"/>
    </source>
</evidence>
<dbReference type="Proteomes" id="UP000321947">
    <property type="component" value="Unassembled WGS sequence"/>
</dbReference>
<accession>A0A5D3BMP7</accession>
<dbReference type="CDD" id="cd14686">
    <property type="entry name" value="bZIP"/>
    <property type="match status" value="1"/>
</dbReference>
<proteinExistence type="predicted"/>
<reference evidence="2 3" key="1">
    <citation type="submission" date="2019-08" db="EMBL/GenBank/DDBJ databases">
        <title>Draft genome sequences of two oriental melons (Cucumis melo L. var makuwa).</title>
        <authorList>
            <person name="Kwon S.-Y."/>
        </authorList>
    </citation>
    <scope>NUCLEOTIDE SEQUENCE [LARGE SCALE GENOMIC DNA]</scope>
    <source>
        <strain evidence="3">cv. Chang Bougi</strain>
        <tissue evidence="2">Leaf</tissue>
    </source>
</reference>
<comment type="caution">
    <text evidence="2">The sequence shown here is derived from an EMBL/GenBank/DDBJ whole genome shotgun (WGS) entry which is preliminary data.</text>
</comment>
<gene>
    <name evidence="2" type="ORF">E5676_scaffold1112G00440</name>
</gene>